<keyword evidence="4" id="KW-0325">Glycoprotein</keyword>
<dbReference type="InterPro" id="IPR025155">
    <property type="entry name" value="WxxW_domain"/>
</dbReference>
<reference evidence="6" key="2">
    <citation type="submission" date="2025-08" db="UniProtKB">
        <authorList>
            <consortium name="Ensembl"/>
        </authorList>
    </citation>
    <scope>IDENTIFICATION</scope>
</reference>
<dbReference type="PANTHER" id="PTHR15031:SF4">
    <property type="entry name" value="CARTILAGE INTERMEDIATE LAYER PROTEIN 1"/>
    <property type="match status" value="1"/>
</dbReference>
<keyword evidence="3" id="KW-0732">Signal</keyword>
<keyword evidence="7" id="KW-1185">Reference proteome</keyword>
<evidence type="ECO:0000256" key="4">
    <source>
        <dbReference type="ARBA" id="ARBA00023180"/>
    </source>
</evidence>
<protein>
    <recommendedName>
        <fullName evidence="5">WxxW domain-containing protein</fullName>
    </recommendedName>
</protein>
<evidence type="ECO:0000313" key="6">
    <source>
        <dbReference type="Ensembl" id="ENSMMDP00005029432.1"/>
    </source>
</evidence>
<comment type="subcellular location">
    <subcellularLocation>
        <location evidence="1">Secreted</location>
    </subcellularLocation>
</comment>
<name>A0A667YNE2_9TELE</name>
<proteinExistence type="predicted"/>
<keyword evidence="2" id="KW-0964">Secreted</keyword>
<dbReference type="GeneTree" id="ENSGT01010000222933"/>
<dbReference type="PANTHER" id="PTHR15031">
    <property type="entry name" value="CARTILAGE INTERMEDIATE LAYER PROTEIN CLIP"/>
    <property type="match status" value="1"/>
</dbReference>
<evidence type="ECO:0000256" key="1">
    <source>
        <dbReference type="ARBA" id="ARBA00004613"/>
    </source>
</evidence>
<dbReference type="GO" id="GO:0005576">
    <property type="term" value="C:extracellular region"/>
    <property type="evidence" value="ECO:0007669"/>
    <property type="project" value="UniProtKB-SubCell"/>
</dbReference>
<sequence length="200" mass="22328">MMEMCPERATSKCRTRWFDSDNSTGNGDYEVLSELLMRYPREICPQPIAIEAQTISGNPASSTSDSFLIYDATYGFACVNADQGGRSCEDYKVRFTCPAAFCQEECRTRWLNGDDPSDEGDVESIPQLIKTFPSHACRNPIGIEAKTTYGISAKNTRDIFLSYDVTFGFACINKEQEAGRCEDYQVLLTCPSDFCQGKSL</sequence>
<reference evidence="6" key="1">
    <citation type="submission" date="2019-06" db="EMBL/GenBank/DDBJ databases">
        <authorList>
            <consortium name="Wellcome Sanger Institute Data Sharing"/>
        </authorList>
    </citation>
    <scope>NUCLEOTIDE SEQUENCE [LARGE SCALE GENOMIC DNA]</scope>
</reference>
<evidence type="ECO:0000313" key="7">
    <source>
        <dbReference type="Proteomes" id="UP000472263"/>
    </source>
</evidence>
<dbReference type="Proteomes" id="UP000472263">
    <property type="component" value="Chromosome 7"/>
</dbReference>
<feature type="domain" description="WxxW" evidence="5">
    <location>
        <begin position="15"/>
        <end position="97"/>
    </location>
</feature>
<reference evidence="6" key="3">
    <citation type="submission" date="2025-09" db="UniProtKB">
        <authorList>
            <consortium name="Ensembl"/>
        </authorList>
    </citation>
    <scope>IDENTIFICATION</scope>
</reference>
<evidence type="ECO:0000256" key="2">
    <source>
        <dbReference type="ARBA" id="ARBA00022525"/>
    </source>
</evidence>
<evidence type="ECO:0000256" key="3">
    <source>
        <dbReference type="ARBA" id="ARBA00022729"/>
    </source>
</evidence>
<dbReference type="AlphaFoldDB" id="A0A667YNE2"/>
<dbReference type="Pfam" id="PF13330">
    <property type="entry name" value="Mucin2_WxxW"/>
    <property type="match status" value="2"/>
</dbReference>
<evidence type="ECO:0000259" key="5">
    <source>
        <dbReference type="Pfam" id="PF13330"/>
    </source>
</evidence>
<accession>A0A667YNE2</accession>
<organism evidence="6 7">
    <name type="scientific">Myripristis murdjan</name>
    <name type="common">pinecone soldierfish</name>
    <dbReference type="NCBI Taxonomy" id="586833"/>
    <lineage>
        <taxon>Eukaryota</taxon>
        <taxon>Metazoa</taxon>
        <taxon>Chordata</taxon>
        <taxon>Craniata</taxon>
        <taxon>Vertebrata</taxon>
        <taxon>Euteleostomi</taxon>
        <taxon>Actinopterygii</taxon>
        <taxon>Neopterygii</taxon>
        <taxon>Teleostei</taxon>
        <taxon>Neoteleostei</taxon>
        <taxon>Acanthomorphata</taxon>
        <taxon>Holocentriformes</taxon>
        <taxon>Holocentridae</taxon>
        <taxon>Myripristis</taxon>
    </lineage>
</organism>
<feature type="domain" description="WxxW" evidence="5">
    <location>
        <begin position="108"/>
        <end position="190"/>
    </location>
</feature>
<dbReference type="InterPro" id="IPR039675">
    <property type="entry name" value="CILP1/CILP2"/>
</dbReference>
<dbReference type="Ensembl" id="ENSMMDT00005030122.1">
    <property type="protein sequence ID" value="ENSMMDP00005029432.1"/>
    <property type="gene ID" value="ENSMMDG00005014004.1"/>
</dbReference>
<dbReference type="InParanoid" id="A0A667YNE2"/>